<comment type="caution">
    <text evidence="1">The sequence shown here is derived from an EMBL/GenBank/DDBJ whole genome shotgun (WGS) entry which is preliminary data.</text>
</comment>
<reference evidence="1 2" key="1">
    <citation type="journal article" date="2023" name="ACS Omega">
        <title>Identification of the Neoaspergillic Acid Biosynthesis Gene Cluster by Establishing an In Vitro CRISPR-Ribonucleoprotein Genetic System in Aspergillus melleus.</title>
        <authorList>
            <person name="Yuan B."/>
            <person name="Grau M.F."/>
            <person name="Murata R.M."/>
            <person name="Torok T."/>
            <person name="Venkateswaran K."/>
            <person name="Stajich J.E."/>
            <person name="Wang C.C.C."/>
        </authorList>
    </citation>
    <scope>NUCLEOTIDE SEQUENCE [LARGE SCALE GENOMIC DNA]</scope>
    <source>
        <strain evidence="1 2">IMV 1140</strain>
    </source>
</reference>
<sequence>MVPRRGGGSSGGYSSGSSSQCSDYGAFAATISRIYIAFHALFFLVFIAVLFVTVAKHKRTKRVARVPLLWLPLFFSIIFAILATMLNIIFSTLSECGILIGNEPYRANIAITWLDTLATFLVIVAIMIPISRRLHHGNKGMGRLVLMVHSATLGLFAVLLIVSLSISTRVMDAYYSSNRYGLSYGIADLVVHQRRIWVAYHVFGVICMLVAAGTMLFALVRNPNFRRGPLRIKIILLILSSLAMPLLGLAGYVHNSYGTYSSYGSIKYLERSYEAQLFLKYFFYTCAFLSTVMVGSTADLYGNHAPRFDRQPPAQQMYQARVS</sequence>
<protein>
    <submittedName>
        <fullName evidence="1">Uncharacterized protein</fullName>
    </submittedName>
</protein>
<dbReference type="EMBL" id="JAOPJF010000006">
    <property type="protein sequence ID" value="KAK1148838.1"/>
    <property type="molecule type" value="Genomic_DNA"/>
</dbReference>
<gene>
    <name evidence="1" type="ORF">N8T08_008723</name>
</gene>
<evidence type="ECO:0000313" key="1">
    <source>
        <dbReference type="EMBL" id="KAK1148838.1"/>
    </source>
</evidence>
<accession>A0ACC3BE35</accession>
<proteinExistence type="predicted"/>
<name>A0ACC3BE35_9EURO</name>
<keyword evidence="2" id="KW-1185">Reference proteome</keyword>
<dbReference type="Proteomes" id="UP001177260">
    <property type="component" value="Unassembled WGS sequence"/>
</dbReference>
<evidence type="ECO:0000313" key="2">
    <source>
        <dbReference type="Proteomes" id="UP001177260"/>
    </source>
</evidence>
<organism evidence="1 2">
    <name type="scientific">Aspergillus melleus</name>
    <dbReference type="NCBI Taxonomy" id="138277"/>
    <lineage>
        <taxon>Eukaryota</taxon>
        <taxon>Fungi</taxon>
        <taxon>Dikarya</taxon>
        <taxon>Ascomycota</taxon>
        <taxon>Pezizomycotina</taxon>
        <taxon>Eurotiomycetes</taxon>
        <taxon>Eurotiomycetidae</taxon>
        <taxon>Eurotiales</taxon>
        <taxon>Aspergillaceae</taxon>
        <taxon>Aspergillus</taxon>
        <taxon>Aspergillus subgen. Circumdati</taxon>
    </lineage>
</organism>